<gene>
    <name evidence="3" type="ORF">CLPA_c03460</name>
    <name evidence="4" type="ORF">CP6013_02802</name>
</gene>
<feature type="region of interest" description="Disordered" evidence="1">
    <location>
        <begin position="28"/>
        <end position="77"/>
    </location>
</feature>
<reference evidence="3 6" key="1">
    <citation type="journal article" date="2015" name="Genome Announc.">
        <title>Complete Genome Sequence of the Nitrogen-Fixing and Solvent-Producing Clostridium pasteurianum DSM 525.</title>
        <authorList>
            <person name="Poehlein A."/>
            <person name="Grosse-Honebrink A."/>
            <person name="Zhang Y."/>
            <person name="Minton N.P."/>
            <person name="Daniel R."/>
        </authorList>
    </citation>
    <scope>NUCLEOTIDE SEQUENCE [LARGE SCALE GENOMIC DNA]</scope>
    <source>
        <strain evidence="3">DSM 525</strain>
        <strain evidence="6">DSM 525 / ATCC 6013</strain>
    </source>
</reference>
<evidence type="ECO:0008006" key="7">
    <source>
        <dbReference type="Google" id="ProtNLM"/>
    </source>
</evidence>
<dbReference type="eggNOG" id="ENOG5032BYE">
    <property type="taxonomic scope" value="Bacteria"/>
</dbReference>
<evidence type="ECO:0000313" key="5">
    <source>
        <dbReference type="Proteomes" id="UP000028042"/>
    </source>
</evidence>
<reference evidence="4" key="2">
    <citation type="submission" date="2015-10" db="EMBL/GenBank/DDBJ databases">
        <title>Improved Draft Genome Sequence of Clostridium pasteurianum Strain ATCC 6013 (DSM 525) Using a Hybrid Next-Generation Sequencing Approach.</title>
        <authorList>
            <person name="Pyne M.E."/>
            <person name="Utturkar S.M."/>
            <person name="Brown S.D."/>
            <person name="Moo-Young M."/>
            <person name="Chung D.A."/>
            <person name="Chou P.C."/>
        </authorList>
    </citation>
    <scope>NUCLEOTIDE SEQUENCE</scope>
    <source>
        <strain evidence="4">ATCC 6013</strain>
    </source>
</reference>
<accession>A0A0H3IY68</accession>
<dbReference type="PATRIC" id="fig|1262449.3.peg.237"/>
<evidence type="ECO:0000313" key="3">
    <source>
        <dbReference type="EMBL" id="AJA50434.1"/>
    </source>
</evidence>
<dbReference type="EMBL" id="JPGY02000001">
    <property type="protein sequence ID" value="KRU13554.1"/>
    <property type="molecule type" value="Genomic_DNA"/>
</dbReference>
<evidence type="ECO:0000256" key="2">
    <source>
        <dbReference type="SAM" id="SignalP"/>
    </source>
</evidence>
<dbReference type="Proteomes" id="UP000028042">
    <property type="component" value="Unassembled WGS sequence"/>
</dbReference>
<dbReference type="KEGG" id="cpat:CLPA_c03460"/>
<name>A0A0H3IY68_CLOPA</name>
<dbReference type="AlphaFoldDB" id="A0A0H3IY68"/>
<protein>
    <recommendedName>
        <fullName evidence="7">Lipoprotein</fullName>
    </recommendedName>
</protein>
<feature type="compositionally biased region" description="Polar residues" evidence="1">
    <location>
        <begin position="66"/>
        <end position="77"/>
    </location>
</feature>
<feature type="compositionally biased region" description="Low complexity" evidence="1">
    <location>
        <begin position="28"/>
        <end position="50"/>
    </location>
</feature>
<feature type="chain" id="PRO_5038209354" description="Lipoprotein" evidence="2">
    <location>
        <begin position="20"/>
        <end position="257"/>
    </location>
</feature>
<reference evidence="4 5" key="3">
    <citation type="journal article" name="Genome Announc.">
        <title>Improved Draft Genome Sequence of Clostridium pasteurianum Strain ATCC 6013 (DSM 525) Using a Hybrid Next-Generation Sequencing Approach.</title>
        <authorList>
            <person name="Pyne M.E."/>
            <person name="Utturkar S."/>
            <person name="Brown S.D."/>
            <person name="Moo-Young M."/>
            <person name="Chung D.A."/>
            <person name="Chou C.P."/>
        </authorList>
    </citation>
    <scope>NUCLEOTIDE SEQUENCE [LARGE SCALE GENOMIC DNA]</scope>
    <source>
        <strain evidence="4 5">ATCC 6013</strain>
    </source>
</reference>
<sequence>MKKIFVIISILICFIVVTACDNKSISSINKSENSNNQINNINNAVSSSEDSSSKDKDNSSNKSNSTEKTANQNRIDTGNTVNTELDINSFIPKGWHIVEVMVVEGTSKSQGEAAPRSLMILLGNKNNSYSLSITAPKAVLLSNEGGAFGDPFESITIDRGSVLLSFYGGSNDRWFSSYRFRYQNNGWYLIGATLGSYYNPTTTRDNADTEDYNLLTGDYVFKKANDKGELVTTKGNREKKKLVNLKDFKANSEEKQF</sequence>
<dbReference type="PROSITE" id="PS51257">
    <property type="entry name" value="PROKAR_LIPOPROTEIN"/>
    <property type="match status" value="1"/>
</dbReference>
<evidence type="ECO:0000313" key="6">
    <source>
        <dbReference type="Proteomes" id="UP000030905"/>
    </source>
</evidence>
<evidence type="ECO:0000256" key="1">
    <source>
        <dbReference type="SAM" id="MobiDB-lite"/>
    </source>
</evidence>
<evidence type="ECO:0000313" key="4">
    <source>
        <dbReference type="EMBL" id="KRU13554.1"/>
    </source>
</evidence>
<feature type="signal peptide" evidence="2">
    <location>
        <begin position="1"/>
        <end position="19"/>
    </location>
</feature>
<dbReference type="RefSeq" id="WP_003440915.1">
    <property type="nucleotide sequence ID" value="NZ_ANZB01000001.1"/>
</dbReference>
<keyword evidence="2" id="KW-0732">Signal</keyword>
<dbReference type="EMBL" id="CP009268">
    <property type="protein sequence ID" value="AJA50434.1"/>
    <property type="molecule type" value="Genomic_DNA"/>
</dbReference>
<organism evidence="3 6">
    <name type="scientific">Clostridium pasteurianum DSM 525 = ATCC 6013</name>
    <dbReference type="NCBI Taxonomy" id="1262449"/>
    <lineage>
        <taxon>Bacteria</taxon>
        <taxon>Bacillati</taxon>
        <taxon>Bacillota</taxon>
        <taxon>Clostridia</taxon>
        <taxon>Eubacteriales</taxon>
        <taxon>Clostridiaceae</taxon>
        <taxon>Clostridium</taxon>
    </lineage>
</organism>
<dbReference type="KEGG" id="cpae:CPAST_c03460"/>
<keyword evidence="6" id="KW-1185">Reference proteome</keyword>
<proteinExistence type="predicted"/>
<dbReference type="GeneID" id="93072590"/>
<dbReference type="Proteomes" id="UP000030905">
    <property type="component" value="Chromosome"/>
</dbReference>